<evidence type="ECO:0000313" key="2">
    <source>
        <dbReference type="Proteomes" id="UP000499080"/>
    </source>
</evidence>
<dbReference type="GO" id="GO:0003676">
    <property type="term" value="F:nucleic acid binding"/>
    <property type="evidence" value="ECO:0007669"/>
    <property type="project" value="InterPro"/>
</dbReference>
<evidence type="ECO:0008006" key="3">
    <source>
        <dbReference type="Google" id="ProtNLM"/>
    </source>
</evidence>
<dbReference type="Proteomes" id="UP000499080">
    <property type="component" value="Unassembled WGS sequence"/>
</dbReference>
<dbReference type="InterPro" id="IPR036397">
    <property type="entry name" value="RNaseH_sf"/>
</dbReference>
<sequence>MQDGARPHRTRSVFDFLSEYFNDRVIALDYDKHTESGMAWPPYPSDLTACDFFLRGYLKNLIYRQIPQTIAELKQHISTACETIPSDMFGRVSGQFCLRLRHVVAANGGYFENIVV</sequence>
<dbReference type="EMBL" id="BGPR01000206">
    <property type="protein sequence ID" value="GBM04725.1"/>
    <property type="molecule type" value="Genomic_DNA"/>
</dbReference>
<organism evidence="1 2">
    <name type="scientific">Araneus ventricosus</name>
    <name type="common">Orbweaver spider</name>
    <name type="synonym">Epeira ventricosa</name>
    <dbReference type="NCBI Taxonomy" id="182803"/>
    <lineage>
        <taxon>Eukaryota</taxon>
        <taxon>Metazoa</taxon>
        <taxon>Ecdysozoa</taxon>
        <taxon>Arthropoda</taxon>
        <taxon>Chelicerata</taxon>
        <taxon>Arachnida</taxon>
        <taxon>Araneae</taxon>
        <taxon>Araneomorphae</taxon>
        <taxon>Entelegynae</taxon>
        <taxon>Araneoidea</taxon>
        <taxon>Araneidae</taxon>
        <taxon>Araneus</taxon>
    </lineage>
</organism>
<name>A0A4Y2CN42_ARAVE</name>
<evidence type="ECO:0000313" key="1">
    <source>
        <dbReference type="EMBL" id="GBM04725.1"/>
    </source>
</evidence>
<dbReference type="PANTHER" id="PTHR47326:SF1">
    <property type="entry name" value="HTH PSQ-TYPE DOMAIN-CONTAINING PROTEIN"/>
    <property type="match status" value="1"/>
</dbReference>
<reference evidence="1 2" key="1">
    <citation type="journal article" date="2019" name="Sci. Rep.">
        <title>Orb-weaving spider Araneus ventricosus genome elucidates the spidroin gene catalogue.</title>
        <authorList>
            <person name="Kono N."/>
            <person name="Nakamura H."/>
            <person name="Ohtoshi R."/>
            <person name="Moran D.A.P."/>
            <person name="Shinohara A."/>
            <person name="Yoshida Y."/>
            <person name="Fujiwara M."/>
            <person name="Mori M."/>
            <person name="Tomita M."/>
            <person name="Arakawa K."/>
        </authorList>
    </citation>
    <scope>NUCLEOTIDE SEQUENCE [LARGE SCALE GENOMIC DNA]</scope>
</reference>
<gene>
    <name evidence="1" type="ORF">AVEN_44855_1</name>
</gene>
<dbReference type="AlphaFoldDB" id="A0A4Y2CN42"/>
<dbReference type="Gene3D" id="3.30.420.10">
    <property type="entry name" value="Ribonuclease H-like superfamily/Ribonuclease H"/>
    <property type="match status" value="1"/>
</dbReference>
<proteinExistence type="predicted"/>
<protein>
    <recommendedName>
        <fullName evidence="3">Tc1-like transposase DDE domain-containing protein</fullName>
    </recommendedName>
</protein>
<keyword evidence="2" id="KW-1185">Reference proteome</keyword>
<accession>A0A4Y2CN42</accession>
<comment type="caution">
    <text evidence="1">The sequence shown here is derived from an EMBL/GenBank/DDBJ whole genome shotgun (WGS) entry which is preliminary data.</text>
</comment>
<dbReference type="OrthoDB" id="6458410at2759"/>
<dbReference type="PANTHER" id="PTHR47326">
    <property type="entry name" value="TRANSPOSABLE ELEMENT TC3 TRANSPOSASE-LIKE PROTEIN"/>
    <property type="match status" value="1"/>
</dbReference>